<protein>
    <submittedName>
        <fullName evidence="1">Uncharacterized protein</fullName>
    </submittedName>
</protein>
<keyword evidence="2" id="KW-1185">Reference proteome</keyword>
<evidence type="ECO:0000313" key="1">
    <source>
        <dbReference type="EMBL" id="EFU39252.1"/>
    </source>
</evidence>
<evidence type="ECO:0000313" key="2">
    <source>
        <dbReference type="Proteomes" id="UP000003094"/>
    </source>
</evidence>
<name>A0A2R9SPI5_9BACL</name>
<dbReference type="EMBL" id="ADHJ01000042">
    <property type="protein sequence ID" value="EFU39252.1"/>
    <property type="molecule type" value="Genomic_DNA"/>
</dbReference>
<sequence>METAQKRKTKQSFTAYGREGLLGFGSLELIGNDGA</sequence>
<comment type="caution">
    <text evidence="1">The sequence shown here is derived from an EMBL/GenBank/DDBJ whole genome shotgun (WGS) entry which is preliminary data.</text>
</comment>
<proteinExistence type="predicted"/>
<organism evidence="1 2">
    <name type="scientific">Paenibacillus vortex V453</name>
    <dbReference type="NCBI Taxonomy" id="715225"/>
    <lineage>
        <taxon>Bacteria</taxon>
        <taxon>Bacillati</taxon>
        <taxon>Bacillota</taxon>
        <taxon>Bacilli</taxon>
        <taxon>Bacillales</taxon>
        <taxon>Paenibacillaceae</taxon>
        <taxon>Paenibacillus</taxon>
    </lineage>
</organism>
<dbReference type="Proteomes" id="UP000003094">
    <property type="component" value="Unassembled WGS sequence"/>
</dbReference>
<gene>
    <name evidence="1" type="ORF">PVOR_25788</name>
</gene>
<dbReference type="AlphaFoldDB" id="A0A2R9SPI5"/>
<dbReference type="KEGG" id="pvo:PVOR_25788"/>
<accession>A0A2R9SPI5</accession>
<reference evidence="1 2" key="1">
    <citation type="journal article" date="2010" name="BMC Genomics">
        <title>Genome sequence of the pattern forming Paenibacillus vortex bacterium reveals potential for thriving in complex environments.</title>
        <authorList>
            <person name="Sirota-Madi A."/>
            <person name="Olender T."/>
            <person name="Helman Y."/>
            <person name="Ingham C."/>
            <person name="Brainis I."/>
            <person name="Roth D."/>
            <person name="Hagi E."/>
            <person name="Brodsky L."/>
            <person name="Leshkowitz D."/>
            <person name="Galatenko V."/>
            <person name="Nikolaev V."/>
            <person name="Mugasimangalam R.C."/>
            <person name="Bransburg-Zabary S."/>
            <person name="Gutnick D.L."/>
            <person name="Lancet D."/>
            <person name="Ben-Jacob E."/>
        </authorList>
    </citation>
    <scope>NUCLEOTIDE SEQUENCE [LARGE SCALE GENOMIC DNA]</scope>
    <source>
        <strain evidence="1 2">V453</strain>
    </source>
</reference>